<reference evidence="3" key="3">
    <citation type="submission" date="2018-08" db="UniProtKB">
        <authorList>
            <consortium name="EnsemblPlants"/>
        </authorList>
    </citation>
    <scope>IDENTIFICATION</scope>
    <source>
        <strain evidence="3">cv. Bd21</strain>
    </source>
</reference>
<accession>A0A2K2D258</accession>
<feature type="compositionally biased region" description="Low complexity" evidence="1">
    <location>
        <begin position="38"/>
        <end position="50"/>
    </location>
</feature>
<keyword evidence="4" id="KW-1185">Reference proteome</keyword>
<sequence length="474" mass="49468">MEACPPSSEPETSVGAASSARGATGAVGAAGAGEDEAGATTAGTASDGRGAVTGGAGAGRGTGAVVIAAEAGAAGVGAGAVRAGRGAPLKRKVSARVPANPATTTSSPASRVQPWRRPLRLERGSNHDGCRAVAALPGAADPSSVPSVRLRAQLKRRRRQHLLPPPDSPLRRASSSHGRRRPSSSLSTSAPPSPHGPLSRAPSLPWLPAAHPAPLSLCAGAASTSHALARASRSPRLATPRRRRRPGRAAHCRAPPIADPHDHALRRPRPPFPCSPLLRPPPCAPLAELASTSQRRSASPSPSATSLPCSPRCRFSASAARCSSLPLSRPPARRPSSSSLAHLQAQVQQARAFSSLWSFLNFFSGNCFFLMCGPCWSAPPCAPRVFQRAAAQVLALRTKRPKDFRAGAMNDYVDYIACVNYFVYVDYILYIATPQRVQVFDSYDDDYASVLIPGFLLNSGQLSTPEVPAEQVSC</sequence>
<feature type="compositionally biased region" description="Low complexity" evidence="1">
    <location>
        <begin position="75"/>
        <end position="87"/>
    </location>
</feature>
<feature type="compositionally biased region" description="Low complexity" evidence="1">
    <location>
        <begin position="227"/>
        <end position="238"/>
    </location>
</feature>
<feature type="region of interest" description="Disordered" evidence="1">
    <location>
        <begin position="156"/>
        <end position="205"/>
    </location>
</feature>
<reference evidence="2" key="2">
    <citation type="submission" date="2017-06" db="EMBL/GenBank/DDBJ databases">
        <title>WGS assembly of Brachypodium distachyon.</title>
        <authorList>
            <consortium name="The International Brachypodium Initiative"/>
            <person name="Lucas S."/>
            <person name="Harmon-Smith M."/>
            <person name="Lail K."/>
            <person name="Tice H."/>
            <person name="Grimwood J."/>
            <person name="Bruce D."/>
            <person name="Barry K."/>
            <person name="Shu S."/>
            <person name="Lindquist E."/>
            <person name="Wang M."/>
            <person name="Pitluck S."/>
            <person name="Vogel J.P."/>
            <person name="Garvin D.F."/>
            <person name="Mockler T.C."/>
            <person name="Schmutz J."/>
            <person name="Rokhsar D."/>
            <person name="Bevan M.W."/>
        </authorList>
    </citation>
    <scope>NUCLEOTIDE SEQUENCE</scope>
    <source>
        <strain evidence="2">Bd21</strain>
    </source>
</reference>
<organism evidence="2">
    <name type="scientific">Brachypodium distachyon</name>
    <name type="common">Purple false brome</name>
    <name type="synonym">Trachynia distachya</name>
    <dbReference type="NCBI Taxonomy" id="15368"/>
    <lineage>
        <taxon>Eukaryota</taxon>
        <taxon>Viridiplantae</taxon>
        <taxon>Streptophyta</taxon>
        <taxon>Embryophyta</taxon>
        <taxon>Tracheophyta</taxon>
        <taxon>Spermatophyta</taxon>
        <taxon>Magnoliopsida</taxon>
        <taxon>Liliopsida</taxon>
        <taxon>Poales</taxon>
        <taxon>Poaceae</taxon>
        <taxon>BOP clade</taxon>
        <taxon>Pooideae</taxon>
        <taxon>Stipodae</taxon>
        <taxon>Brachypodieae</taxon>
        <taxon>Brachypodium</taxon>
    </lineage>
</organism>
<feature type="compositionally biased region" description="Basic residues" evidence="1">
    <location>
        <begin position="239"/>
        <end position="251"/>
    </location>
</feature>
<gene>
    <name evidence="2" type="ORF">BRADI_3g39273v3</name>
</gene>
<dbReference type="EnsemblPlants" id="PNT68343">
    <property type="protein sequence ID" value="PNT68343"/>
    <property type="gene ID" value="BRADI_3g39273v3"/>
</dbReference>
<dbReference type="Gramene" id="PNT68343">
    <property type="protein sequence ID" value="PNT68343"/>
    <property type="gene ID" value="BRADI_3g39273v3"/>
</dbReference>
<evidence type="ECO:0000313" key="3">
    <source>
        <dbReference type="EnsemblPlants" id="PNT68343"/>
    </source>
</evidence>
<reference evidence="2 3" key="1">
    <citation type="journal article" date="2010" name="Nature">
        <title>Genome sequencing and analysis of the model grass Brachypodium distachyon.</title>
        <authorList>
            <consortium name="International Brachypodium Initiative"/>
        </authorList>
    </citation>
    <scope>NUCLEOTIDE SEQUENCE [LARGE SCALE GENOMIC DNA]</scope>
    <source>
        <strain evidence="2 3">Bd21</strain>
    </source>
</reference>
<dbReference type="AlphaFoldDB" id="A0A2K2D258"/>
<feature type="region of interest" description="Disordered" evidence="1">
    <location>
        <begin position="227"/>
        <end position="271"/>
    </location>
</feature>
<dbReference type="InParanoid" id="A0A2K2D258"/>
<dbReference type="Proteomes" id="UP000008810">
    <property type="component" value="Chromosome 3"/>
</dbReference>
<feature type="region of interest" description="Disordered" evidence="1">
    <location>
        <begin position="75"/>
        <end position="126"/>
    </location>
</feature>
<feature type="region of interest" description="Disordered" evidence="1">
    <location>
        <begin position="289"/>
        <end position="310"/>
    </location>
</feature>
<feature type="compositionally biased region" description="Low complexity" evidence="1">
    <location>
        <begin position="12"/>
        <end position="29"/>
    </location>
</feature>
<proteinExistence type="predicted"/>
<dbReference type="EMBL" id="CM000882">
    <property type="protein sequence ID" value="PNT68343.1"/>
    <property type="molecule type" value="Genomic_DNA"/>
</dbReference>
<evidence type="ECO:0000313" key="4">
    <source>
        <dbReference type="Proteomes" id="UP000008810"/>
    </source>
</evidence>
<name>A0A2K2D258_BRADI</name>
<protein>
    <submittedName>
        <fullName evidence="2 3">Uncharacterized protein</fullName>
    </submittedName>
</protein>
<feature type="compositionally biased region" description="Gly residues" evidence="1">
    <location>
        <begin position="51"/>
        <end position="60"/>
    </location>
</feature>
<feature type="compositionally biased region" description="Polar residues" evidence="1">
    <location>
        <begin position="101"/>
        <end position="110"/>
    </location>
</feature>
<evidence type="ECO:0000313" key="2">
    <source>
        <dbReference type="EMBL" id="PNT68343.1"/>
    </source>
</evidence>
<feature type="region of interest" description="Disordered" evidence="1">
    <location>
        <begin position="1"/>
        <end position="60"/>
    </location>
</feature>
<evidence type="ECO:0000256" key="1">
    <source>
        <dbReference type="SAM" id="MobiDB-lite"/>
    </source>
</evidence>